<evidence type="ECO:0000256" key="3">
    <source>
        <dbReference type="ARBA" id="ARBA00022525"/>
    </source>
</evidence>
<feature type="domain" description="Crinkler effector protein N-terminal" evidence="4">
    <location>
        <begin position="24"/>
        <end position="121"/>
    </location>
</feature>
<dbReference type="GO" id="GO:0043657">
    <property type="term" value="C:host cell"/>
    <property type="evidence" value="ECO:0007669"/>
    <property type="project" value="UniProtKB-SubCell"/>
</dbReference>
<dbReference type="VEuPathDB" id="FungiDB:RhiirFUN_000794"/>
<evidence type="ECO:0000256" key="2">
    <source>
        <dbReference type="ARBA" id="ARBA00004613"/>
    </source>
</evidence>
<proteinExistence type="predicted"/>
<organism evidence="5 6">
    <name type="scientific">Rhizophagus irregularis</name>
    <dbReference type="NCBI Taxonomy" id="588596"/>
    <lineage>
        <taxon>Eukaryota</taxon>
        <taxon>Fungi</taxon>
        <taxon>Fungi incertae sedis</taxon>
        <taxon>Mucoromycota</taxon>
        <taxon>Glomeromycotina</taxon>
        <taxon>Glomeromycetes</taxon>
        <taxon>Glomerales</taxon>
        <taxon>Glomeraceae</taxon>
        <taxon>Rhizophagus</taxon>
    </lineage>
</organism>
<evidence type="ECO:0000313" key="5">
    <source>
        <dbReference type="EMBL" id="CAB5314236.1"/>
    </source>
</evidence>
<sequence>MSNYSSLLQTKFEENSPTLSTDIMLGCIILGEENAFPVDFDTNKTIGHLKGAIKEQAGLVEPAHKLTLWRVNIPENEKYEIHEGINIKEMFRGEKLVSDLKTIGQVFKIPPPSEHIHIIVELPATTDVKLSYTPRLGGIGGTMILATEGERVGTYEGINLNSPDICHREQTIQKLVEKISKVGFLLVRSPPMSGKTSLGQLLEQHLVKDPNIRVIRISLLWMGIPSGTWTFEEEFERLMSITWKKFQDECGHIRTIFIVDEVQMLYVPQGEHETASRHKGNVFWETVKRCQQISNLSIVAFAAYGYKGAWDLSSATYTIDVSPFMILPENTWSIEDVRFTEEEYKDYFLRFCSTHLKNMEDEDDINYLQEYVCNTTACHPGLVAFFMNHIRDHFSRQLKYDDTLKFDSIFLYLKSHGFMRAVDEASGFRGFAHIKNLTPEEEELCDRVFRGPINIRQSYSTSGKVKRLVRTNLLSEQDGKLDFASPYLRALYLQRRWGSTIRPIIPPQDFKSFLRGTFTNMNAEAIRNSYCVGTDGRLLERAWQMEFYRAATQVLPADIFISPDVGTYWGSSGYMDFFVGDGRSWAIELLRDGEKASDHKSRINKIYKPIRKISKEWAIIDIRHPGLPNNNPEYSADHHWINIYCQEGWKSVIIEDKDEKVEVKLMGEYL</sequence>
<evidence type="ECO:0000259" key="4">
    <source>
        <dbReference type="Pfam" id="PF20147"/>
    </source>
</evidence>
<dbReference type="GO" id="GO:0005576">
    <property type="term" value="C:extracellular region"/>
    <property type="evidence" value="ECO:0007669"/>
    <property type="project" value="UniProtKB-SubCell"/>
</dbReference>
<dbReference type="AlphaFoldDB" id="A0A916DZ79"/>
<comment type="subcellular location">
    <subcellularLocation>
        <location evidence="1">Host cell</location>
    </subcellularLocation>
    <subcellularLocation>
        <location evidence="2">Secreted</location>
    </subcellularLocation>
</comment>
<protein>
    <recommendedName>
        <fullName evidence="4">Crinkler effector protein N-terminal domain-containing protein</fullName>
    </recommendedName>
</protein>
<dbReference type="EMBL" id="CAGKOT010000002">
    <property type="protein sequence ID" value="CAB5314236.1"/>
    <property type="molecule type" value="Genomic_DNA"/>
</dbReference>
<keyword evidence="3" id="KW-0964">Secreted</keyword>
<gene>
    <name evidence="5" type="ORF">CHRIB12_LOCUS1775</name>
</gene>
<reference evidence="5" key="1">
    <citation type="submission" date="2020-05" db="EMBL/GenBank/DDBJ databases">
        <authorList>
            <person name="Rincon C."/>
            <person name="Sanders R I."/>
            <person name="Robbins C."/>
            <person name="Chaturvedi A."/>
        </authorList>
    </citation>
    <scope>NUCLEOTIDE SEQUENCE</scope>
    <source>
        <strain evidence="5">CHB12</strain>
    </source>
</reference>
<dbReference type="InterPro" id="IPR045379">
    <property type="entry name" value="Crinkler_N"/>
</dbReference>
<evidence type="ECO:0000256" key="1">
    <source>
        <dbReference type="ARBA" id="ARBA00004340"/>
    </source>
</evidence>
<dbReference type="Proteomes" id="UP000684084">
    <property type="component" value="Unassembled WGS sequence"/>
</dbReference>
<evidence type="ECO:0000313" key="6">
    <source>
        <dbReference type="Proteomes" id="UP000684084"/>
    </source>
</evidence>
<dbReference type="Pfam" id="PF20147">
    <property type="entry name" value="Crinkler"/>
    <property type="match status" value="1"/>
</dbReference>
<name>A0A916DZ79_9GLOM</name>
<comment type="caution">
    <text evidence="5">The sequence shown here is derived from an EMBL/GenBank/DDBJ whole genome shotgun (WGS) entry which is preliminary data.</text>
</comment>
<dbReference type="OrthoDB" id="2415221at2759"/>
<accession>A0A916DZ79</accession>